<name>A0ABS8QA53_9BURK</name>
<dbReference type="InterPro" id="IPR013320">
    <property type="entry name" value="ConA-like_dom_sf"/>
</dbReference>
<evidence type="ECO:0000313" key="3">
    <source>
        <dbReference type="Proteomes" id="UP001179361"/>
    </source>
</evidence>
<feature type="domain" description="Ice-binding protein C-terminal" evidence="1">
    <location>
        <begin position="168"/>
        <end position="190"/>
    </location>
</feature>
<dbReference type="NCBIfam" id="TIGR02595">
    <property type="entry name" value="PEP_CTERM"/>
    <property type="match status" value="1"/>
</dbReference>
<dbReference type="SUPFAM" id="SSF49899">
    <property type="entry name" value="Concanavalin A-like lectins/glucanases"/>
    <property type="match status" value="1"/>
</dbReference>
<sequence>MTEFSTVNDPGGRTSQMYLFKYDTKATNYIASLRLQVLSSSYNNLDAALTFSPFGDRVLSSYTRANTFMIANGKVLWGDEASSVSLDTSAFHDYQIRYDGSQLSLYIDATFADIASGAATAALSRAVSAPDVITSMGHLVWGDATNDPAYNSHYIVDSVSFQDLDAADVPEPSTFLLMGLGGAGLLLRRRRDVHVG</sequence>
<dbReference type="Proteomes" id="UP001179361">
    <property type="component" value="Unassembled WGS sequence"/>
</dbReference>
<dbReference type="EMBL" id="JAJNOC010000008">
    <property type="protein sequence ID" value="MCD2518614.1"/>
    <property type="molecule type" value="Genomic_DNA"/>
</dbReference>
<proteinExistence type="predicted"/>
<keyword evidence="3" id="KW-1185">Reference proteome</keyword>
<comment type="caution">
    <text evidence="2">The sequence shown here is derived from an EMBL/GenBank/DDBJ whole genome shotgun (WGS) entry which is preliminary data.</text>
</comment>
<dbReference type="InterPro" id="IPR013424">
    <property type="entry name" value="Ice-binding_C"/>
</dbReference>
<dbReference type="RefSeq" id="WP_231059899.1">
    <property type="nucleotide sequence ID" value="NZ_JAJNOC010000008.1"/>
</dbReference>
<reference evidence="2" key="1">
    <citation type="submission" date="2021-11" db="EMBL/GenBank/DDBJ databases">
        <title>The complete genome of Massilia sp sp. G4R7.</title>
        <authorList>
            <person name="Liu L."/>
            <person name="Yue J."/>
            <person name="Yuan J."/>
            <person name="Yang F."/>
            <person name="Li L."/>
        </authorList>
    </citation>
    <scope>NUCLEOTIDE SEQUENCE</scope>
    <source>
        <strain evidence="2">G4R7</strain>
    </source>
</reference>
<gene>
    <name evidence="2" type="ORF">LQ564_20150</name>
</gene>
<evidence type="ECO:0000259" key="1">
    <source>
        <dbReference type="Pfam" id="PF07589"/>
    </source>
</evidence>
<dbReference type="Pfam" id="PF07589">
    <property type="entry name" value="PEP-CTERM"/>
    <property type="match status" value="1"/>
</dbReference>
<organism evidence="2 3">
    <name type="scientific">Massilia phyllostachyos</name>
    <dbReference type="NCBI Taxonomy" id="2898585"/>
    <lineage>
        <taxon>Bacteria</taxon>
        <taxon>Pseudomonadati</taxon>
        <taxon>Pseudomonadota</taxon>
        <taxon>Betaproteobacteria</taxon>
        <taxon>Burkholderiales</taxon>
        <taxon>Oxalobacteraceae</taxon>
        <taxon>Telluria group</taxon>
        <taxon>Massilia</taxon>
    </lineage>
</organism>
<evidence type="ECO:0000313" key="2">
    <source>
        <dbReference type="EMBL" id="MCD2518614.1"/>
    </source>
</evidence>
<protein>
    <submittedName>
        <fullName evidence="2">PEP-CTERM sorting domain-containing protein</fullName>
    </submittedName>
</protein>
<accession>A0ABS8QA53</accession>